<dbReference type="EMBL" id="CP157484">
    <property type="protein sequence ID" value="XBO40480.1"/>
    <property type="molecule type" value="Genomic_DNA"/>
</dbReference>
<accession>A0AAU7JJT0</accession>
<evidence type="ECO:0000256" key="9">
    <source>
        <dbReference type="ARBA" id="ARBA00023004"/>
    </source>
</evidence>
<keyword evidence="2" id="KW-0813">Transport</keyword>
<feature type="region of interest" description="Disordered" evidence="11">
    <location>
        <begin position="1"/>
        <end position="29"/>
    </location>
</feature>
<sequence length="585" mass="63177">MVEFRDVSERSGANSPTHSTRGTKAAPPRSDTGTIVLHWLTVAAVLASLLTGLRIASDARSAVVSKFLAPALPQGEVWTAHFTAGVILILAASAYAVYMARARLAARIAPGRVRVLAMPSSSRLKWQGVNVVLHWAVYAALLALGATGAALYVGVGGGVVQVHSVLALAMLAYFVVHVFTHYMYGGLAQLLRLFRPAPLPSHLKAGRTPLLAGTAAGVLVAAGAVALDWGTRDMLRVPLVAEAPRLDGALDDPAWRAVRPVSVRTMQGANLGGTGESVVDIRAVRTADRIYFAFRWEDPTRSLRRLPVEKRQDGWHLVGADAGSADVADFYEDKFAVIFAPRDDMGAGGVTHLGPHPVPGKPPSLNDRGLHYTTDGSLIDMWQWKSSRGGLLGLMDDMYIGPPKDPTPDEAARRARYQGGYWPDPGKGIYSYNFPFEGPGGYKGPITPKRLPKDLKAFQAAMGPVDIKNPDSSDPEAAVRWMWEDESEPYSAEADAKIPVGAILPGVILSGGNEGDRGDLTAGAKWADGHWTLEVSRKLASDSPYDQSFEPGRPLYMWVTVFDHTQTRHTRHIRPVKLIVESKTR</sequence>
<dbReference type="GO" id="GO:0046872">
    <property type="term" value="F:metal ion binding"/>
    <property type="evidence" value="ECO:0007669"/>
    <property type="project" value="UniProtKB-KW"/>
</dbReference>
<feature type="transmembrane region" description="Helical" evidence="12">
    <location>
        <begin position="77"/>
        <end position="98"/>
    </location>
</feature>
<feature type="compositionally biased region" description="Polar residues" evidence="11">
    <location>
        <begin position="11"/>
        <end position="22"/>
    </location>
</feature>
<gene>
    <name evidence="14" type="ORF">ABEG18_06860</name>
</gene>
<dbReference type="InterPro" id="IPR019020">
    <property type="entry name" value="Cyt-c552/DMSO_Rdtase_haem-bd"/>
</dbReference>
<feature type="transmembrane region" description="Helical" evidence="12">
    <location>
        <begin position="36"/>
        <end position="57"/>
    </location>
</feature>
<evidence type="ECO:0000259" key="13">
    <source>
        <dbReference type="SMART" id="SM00887"/>
    </source>
</evidence>
<reference evidence="14" key="1">
    <citation type="submission" date="2024-05" db="EMBL/GenBank/DDBJ databases">
        <authorList>
            <person name="Kim S."/>
            <person name="Heo J."/>
            <person name="Choi H."/>
            <person name="Choi Y."/>
            <person name="Kwon S.-W."/>
            <person name="Kim Y."/>
        </authorList>
    </citation>
    <scope>NUCLEOTIDE SEQUENCE</scope>
    <source>
        <strain evidence="14">KACC 23698</strain>
    </source>
</reference>
<dbReference type="SMART" id="SM00887">
    <property type="entry name" value="EB_dh"/>
    <property type="match status" value="1"/>
</dbReference>
<keyword evidence="8 12" id="KW-1133">Transmembrane helix</keyword>
<dbReference type="CDD" id="cd09625">
    <property type="entry name" value="DOMON_like_cytochrome"/>
    <property type="match status" value="1"/>
</dbReference>
<keyword evidence="10 12" id="KW-0472">Membrane</keyword>
<comment type="subcellular location">
    <subcellularLocation>
        <location evidence="1">Cell membrane</location>
        <topology evidence="1">Multi-pass membrane protein</topology>
    </subcellularLocation>
</comment>
<protein>
    <submittedName>
        <fullName evidence="14">Ethylbenzene dehydrogenase-related protein</fullName>
    </submittedName>
</protein>
<dbReference type="InterPro" id="IPR011577">
    <property type="entry name" value="Cyt_b561_bac/Ni-Hgenase"/>
</dbReference>
<dbReference type="Gene3D" id="1.20.950.20">
    <property type="entry name" value="Transmembrane di-heme cytochromes, Chain C"/>
    <property type="match status" value="1"/>
</dbReference>
<name>A0AAU7JJT0_9HYPH</name>
<evidence type="ECO:0000256" key="12">
    <source>
        <dbReference type="SAM" id="Phobius"/>
    </source>
</evidence>
<keyword evidence="9" id="KW-0408">Iron</keyword>
<dbReference type="GO" id="GO:0005886">
    <property type="term" value="C:plasma membrane"/>
    <property type="evidence" value="ECO:0007669"/>
    <property type="project" value="UniProtKB-SubCell"/>
</dbReference>
<keyword evidence="6" id="KW-0479">Metal-binding</keyword>
<organism evidence="14">
    <name type="scientific">Alsobacter sp. KACC 23698</name>
    <dbReference type="NCBI Taxonomy" id="3149229"/>
    <lineage>
        <taxon>Bacteria</taxon>
        <taxon>Pseudomonadati</taxon>
        <taxon>Pseudomonadota</taxon>
        <taxon>Alphaproteobacteria</taxon>
        <taxon>Hyphomicrobiales</taxon>
        <taxon>Alsobacteraceae</taxon>
        <taxon>Alsobacter</taxon>
    </lineage>
</organism>
<feature type="transmembrane region" description="Helical" evidence="12">
    <location>
        <begin position="208"/>
        <end position="227"/>
    </location>
</feature>
<evidence type="ECO:0000256" key="11">
    <source>
        <dbReference type="SAM" id="MobiDB-lite"/>
    </source>
</evidence>
<dbReference type="SUPFAM" id="SSF49344">
    <property type="entry name" value="CBD9-like"/>
    <property type="match status" value="1"/>
</dbReference>
<dbReference type="GO" id="GO:0022904">
    <property type="term" value="P:respiratory electron transport chain"/>
    <property type="evidence" value="ECO:0007669"/>
    <property type="project" value="InterPro"/>
</dbReference>
<feature type="transmembrane region" description="Helical" evidence="12">
    <location>
        <begin position="165"/>
        <end position="187"/>
    </location>
</feature>
<evidence type="ECO:0000256" key="5">
    <source>
        <dbReference type="ARBA" id="ARBA00022692"/>
    </source>
</evidence>
<dbReference type="InterPro" id="IPR016174">
    <property type="entry name" value="Di-haem_cyt_TM"/>
</dbReference>
<evidence type="ECO:0000256" key="1">
    <source>
        <dbReference type="ARBA" id="ARBA00004651"/>
    </source>
</evidence>
<dbReference type="Pfam" id="PF01292">
    <property type="entry name" value="Ni_hydr_CYTB"/>
    <property type="match status" value="1"/>
</dbReference>
<dbReference type="SUPFAM" id="SSF81342">
    <property type="entry name" value="Transmembrane di-heme cytochromes"/>
    <property type="match status" value="1"/>
</dbReference>
<evidence type="ECO:0000256" key="10">
    <source>
        <dbReference type="ARBA" id="ARBA00023136"/>
    </source>
</evidence>
<dbReference type="Pfam" id="PF09459">
    <property type="entry name" value="EB_dh"/>
    <property type="match status" value="1"/>
</dbReference>
<dbReference type="GO" id="GO:0020037">
    <property type="term" value="F:heme binding"/>
    <property type="evidence" value="ECO:0007669"/>
    <property type="project" value="InterPro"/>
</dbReference>
<dbReference type="AlphaFoldDB" id="A0AAU7JJT0"/>
<feature type="domain" description="Cytochrome c-552/DMSO reductase-like haem-binding" evidence="13">
    <location>
        <begin position="252"/>
        <end position="574"/>
    </location>
</feature>
<evidence type="ECO:0000256" key="3">
    <source>
        <dbReference type="ARBA" id="ARBA00022475"/>
    </source>
</evidence>
<evidence type="ECO:0000256" key="8">
    <source>
        <dbReference type="ARBA" id="ARBA00022989"/>
    </source>
</evidence>
<keyword evidence="3" id="KW-1003">Cell membrane</keyword>
<evidence type="ECO:0000313" key="14">
    <source>
        <dbReference type="EMBL" id="XBO40480.1"/>
    </source>
</evidence>
<keyword evidence="5 12" id="KW-0812">Transmembrane</keyword>
<feature type="transmembrane region" description="Helical" evidence="12">
    <location>
        <begin position="131"/>
        <end position="153"/>
    </location>
</feature>
<evidence type="ECO:0000256" key="4">
    <source>
        <dbReference type="ARBA" id="ARBA00022617"/>
    </source>
</evidence>
<dbReference type="Gene3D" id="2.60.40.1190">
    <property type="match status" value="1"/>
</dbReference>
<keyword evidence="7" id="KW-0249">Electron transport</keyword>
<proteinExistence type="predicted"/>
<dbReference type="GO" id="GO:0009055">
    <property type="term" value="F:electron transfer activity"/>
    <property type="evidence" value="ECO:0007669"/>
    <property type="project" value="InterPro"/>
</dbReference>
<evidence type="ECO:0000256" key="7">
    <source>
        <dbReference type="ARBA" id="ARBA00022982"/>
    </source>
</evidence>
<keyword evidence="4" id="KW-0349">Heme</keyword>
<evidence type="ECO:0000256" key="6">
    <source>
        <dbReference type="ARBA" id="ARBA00022723"/>
    </source>
</evidence>
<evidence type="ECO:0000256" key="2">
    <source>
        <dbReference type="ARBA" id="ARBA00022448"/>
    </source>
</evidence>